<dbReference type="InterPro" id="IPR010099">
    <property type="entry name" value="SDR39U1"/>
</dbReference>
<dbReference type="AlphaFoldDB" id="A0A2N3IIV8"/>
<dbReference type="Gene3D" id="3.40.50.720">
    <property type="entry name" value="NAD(P)-binding Rossmann-like Domain"/>
    <property type="match status" value="1"/>
</dbReference>
<accession>A0A2N3IIV8</accession>
<feature type="domain" description="DUF1731" evidence="3">
    <location>
        <begin position="253"/>
        <end position="299"/>
    </location>
</feature>
<keyword evidence="5" id="KW-1185">Reference proteome</keyword>
<evidence type="ECO:0000256" key="1">
    <source>
        <dbReference type="ARBA" id="ARBA00009353"/>
    </source>
</evidence>
<name>A0A2N3IIV8_9BACT</name>
<sequence length="301" mass="33267">MKHILITGGTGLVGKKITELLLAKGYAVAYLSRKKQQIPSVKVYEWNIYQKSIEKEAITEAEAIIHLAGAGVADKSWTESYKKEILESRVLSTRLLYETLQQTQHSVKSFISASAIGIYGFDTGEQWLDENSPHGTGFLADVTAKWETEVQKIADLGIRTAILRIGIVLAKEGGALPKLLQPIRWGLGAALGSGKQYMSWIHIKDLAQMFVFALENENLQGVFNAVGNDPCTNTELIQKIAQILKKPLFLPNIPSFTLKLMVGEMAQMVLGGNRVSNEKILKAGFQYQFTTLKDTLQDLLG</sequence>
<dbReference type="Pfam" id="PF08338">
    <property type="entry name" value="DUF1731"/>
    <property type="match status" value="1"/>
</dbReference>
<dbReference type="NCBIfam" id="TIGR01777">
    <property type="entry name" value="yfcH"/>
    <property type="match status" value="1"/>
</dbReference>
<dbReference type="Pfam" id="PF01370">
    <property type="entry name" value="Epimerase"/>
    <property type="match status" value="1"/>
</dbReference>
<organism evidence="4 5">
    <name type="scientific">Raineya orbicola</name>
    <dbReference type="NCBI Taxonomy" id="2016530"/>
    <lineage>
        <taxon>Bacteria</taxon>
        <taxon>Pseudomonadati</taxon>
        <taxon>Bacteroidota</taxon>
        <taxon>Cytophagia</taxon>
        <taxon>Cytophagales</taxon>
        <taxon>Raineyaceae</taxon>
        <taxon>Raineya</taxon>
    </lineage>
</organism>
<evidence type="ECO:0000259" key="3">
    <source>
        <dbReference type="Pfam" id="PF08338"/>
    </source>
</evidence>
<dbReference type="OrthoDB" id="9801773at2"/>
<evidence type="ECO:0000313" key="5">
    <source>
        <dbReference type="Proteomes" id="UP000233387"/>
    </source>
</evidence>
<reference evidence="4 5" key="1">
    <citation type="submission" date="2017-06" db="EMBL/GenBank/DDBJ databases">
        <title>Raineya orbicola gen. nov., sp. nov. a slightly thermophilic bacterium of the phylum Bacteroidetes and the description of Raineyaceae fam. nov.</title>
        <authorList>
            <person name="Albuquerque L."/>
            <person name="Polonia A.R.M."/>
            <person name="Barroso C."/>
            <person name="Froufe H.J.C."/>
            <person name="Lage O."/>
            <person name="Lobo-Da-Cunha A."/>
            <person name="Egas C."/>
            <person name="Da Costa M.S."/>
        </authorList>
    </citation>
    <scope>NUCLEOTIDE SEQUENCE [LARGE SCALE GENOMIC DNA]</scope>
    <source>
        <strain evidence="4 5">SPSPC-11</strain>
    </source>
</reference>
<evidence type="ECO:0000313" key="4">
    <source>
        <dbReference type="EMBL" id="PKQ70163.1"/>
    </source>
</evidence>
<dbReference type="InterPro" id="IPR013549">
    <property type="entry name" value="DUF1731"/>
</dbReference>
<dbReference type="CDD" id="cd05242">
    <property type="entry name" value="SDR_a8"/>
    <property type="match status" value="1"/>
</dbReference>
<dbReference type="InterPro" id="IPR036291">
    <property type="entry name" value="NAD(P)-bd_dom_sf"/>
</dbReference>
<dbReference type="PANTHER" id="PTHR11092">
    <property type="entry name" value="SUGAR NUCLEOTIDE EPIMERASE RELATED"/>
    <property type="match status" value="1"/>
</dbReference>
<dbReference type="Proteomes" id="UP000233387">
    <property type="component" value="Unassembled WGS sequence"/>
</dbReference>
<dbReference type="RefSeq" id="WP_101358082.1">
    <property type="nucleotide sequence ID" value="NZ_NKXO01000010.1"/>
</dbReference>
<proteinExistence type="inferred from homology"/>
<dbReference type="EMBL" id="NKXO01000010">
    <property type="protein sequence ID" value="PKQ70163.1"/>
    <property type="molecule type" value="Genomic_DNA"/>
</dbReference>
<feature type="domain" description="NAD-dependent epimerase/dehydratase" evidence="2">
    <location>
        <begin position="4"/>
        <end position="224"/>
    </location>
</feature>
<dbReference type="SUPFAM" id="SSF51735">
    <property type="entry name" value="NAD(P)-binding Rossmann-fold domains"/>
    <property type="match status" value="1"/>
</dbReference>
<dbReference type="PANTHER" id="PTHR11092:SF0">
    <property type="entry name" value="EPIMERASE FAMILY PROTEIN SDR39U1"/>
    <property type="match status" value="1"/>
</dbReference>
<protein>
    <submittedName>
        <fullName evidence="4">YfcH: TIGR01777 family protein</fullName>
    </submittedName>
</protein>
<evidence type="ECO:0000259" key="2">
    <source>
        <dbReference type="Pfam" id="PF01370"/>
    </source>
</evidence>
<gene>
    <name evidence="4" type="ORF">Rain11_0823</name>
</gene>
<dbReference type="InterPro" id="IPR001509">
    <property type="entry name" value="Epimerase_deHydtase"/>
</dbReference>
<comment type="similarity">
    <text evidence="1">Belongs to the NAD(P)-dependent epimerase/dehydratase family. SDR39U1 subfamily.</text>
</comment>
<comment type="caution">
    <text evidence="4">The sequence shown here is derived from an EMBL/GenBank/DDBJ whole genome shotgun (WGS) entry which is preliminary data.</text>
</comment>